<proteinExistence type="predicted"/>
<accession>A0AAV4MWW0</accession>
<gene>
    <name evidence="1" type="ORF">CEXT_640911</name>
</gene>
<dbReference type="AlphaFoldDB" id="A0AAV4MWW0"/>
<organism evidence="1 2">
    <name type="scientific">Caerostris extrusa</name>
    <name type="common">Bark spider</name>
    <name type="synonym">Caerostris bankana</name>
    <dbReference type="NCBI Taxonomy" id="172846"/>
    <lineage>
        <taxon>Eukaryota</taxon>
        <taxon>Metazoa</taxon>
        <taxon>Ecdysozoa</taxon>
        <taxon>Arthropoda</taxon>
        <taxon>Chelicerata</taxon>
        <taxon>Arachnida</taxon>
        <taxon>Araneae</taxon>
        <taxon>Araneomorphae</taxon>
        <taxon>Entelegynae</taxon>
        <taxon>Araneoidea</taxon>
        <taxon>Araneidae</taxon>
        <taxon>Caerostris</taxon>
    </lineage>
</organism>
<name>A0AAV4MWW0_CAEEX</name>
<evidence type="ECO:0000313" key="2">
    <source>
        <dbReference type="Proteomes" id="UP001054945"/>
    </source>
</evidence>
<reference evidence="1 2" key="1">
    <citation type="submission" date="2021-06" db="EMBL/GenBank/DDBJ databases">
        <title>Caerostris extrusa draft genome.</title>
        <authorList>
            <person name="Kono N."/>
            <person name="Arakawa K."/>
        </authorList>
    </citation>
    <scope>NUCLEOTIDE SEQUENCE [LARGE SCALE GENOMIC DNA]</scope>
</reference>
<evidence type="ECO:0000313" key="1">
    <source>
        <dbReference type="EMBL" id="GIX76233.1"/>
    </source>
</evidence>
<sequence>MAVDVLGGDRNFEIIPVGIKKKKYDDNVPFHDFFGKFSEEKRVSQNLTIVPWRHLRRDSKAKRFFQLKRKSSLSSEKVPSTCREKDLWIQKKNQESTSIQIRVRIHQGSKNRNRYFFLRTDKLFVCFKSAGFFSPLSDIQDLISEGRPQFYPPKFPNICSGIGISG</sequence>
<dbReference type="Proteomes" id="UP001054945">
    <property type="component" value="Unassembled WGS sequence"/>
</dbReference>
<protein>
    <submittedName>
        <fullName evidence="1">Uncharacterized protein</fullName>
    </submittedName>
</protein>
<comment type="caution">
    <text evidence="1">The sequence shown here is derived from an EMBL/GenBank/DDBJ whole genome shotgun (WGS) entry which is preliminary data.</text>
</comment>
<dbReference type="EMBL" id="BPLR01002655">
    <property type="protein sequence ID" value="GIX76233.1"/>
    <property type="molecule type" value="Genomic_DNA"/>
</dbReference>
<keyword evidence="2" id="KW-1185">Reference proteome</keyword>